<dbReference type="AlphaFoldDB" id="A0A2U1CQV9"/>
<keyword evidence="2" id="KW-0378">Hydrolase</keyword>
<sequence length="377" mass="41520">MAPQRQLISIDVNAGVAMESQSGLQNLRPRIYGALAVPQNDSKRVATLVMHPTSNFMGHYLLDALASRGVACLALNSRYVGNDALLLMEQVIKDLGAGVKWLRQQGYKQVVLIGNSGGAALMSFYQAQAESLTAVEYPDGLPTHLAADDLPPADGLIFSAAHAGRSRLLAQWLDPSVLDESDPLAADPLWDIYAEGAGATFTPEYVTEFRKAQLRRRDRIQDWVLYRLRLLRANPDGPQDQTFLVYRTHADPRFIDLSVDANDRALGSIWGDAKTVNYAANAMGRFNTLRSWLSQWSSLSQADGPDNLARTSVPTLLMVHTADASTFPSTAQEWQAAGENRLTSIKVKGGTHYLFNQPELVTFSADAFKDWVDRLRS</sequence>
<dbReference type="SUPFAM" id="SSF53474">
    <property type="entry name" value="alpha/beta-Hydrolases"/>
    <property type="match status" value="1"/>
</dbReference>
<dbReference type="Pfam" id="PF12697">
    <property type="entry name" value="Abhydrolase_6"/>
    <property type="match status" value="1"/>
</dbReference>
<organism evidence="2 3">
    <name type="scientific">Pusillimonas noertemannii</name>
    <dbReference type="NCBI Taxonomy" id="305977"/>
    <lineage>
        <taxon>Bacteria</taxon>
        <taxon>Pseudomonadati</taxon>
        <taxon>Pseudomonadota</taxon>
        <taxon>Betaproteobacteria</taxon>
        <taxon>Burkholderiales</taxon>
        <taxon>Alcaligenaceae</taxon>
        <taxon>Pusillimonas</taxon>
    </lineage>
</organism>
<reference evidence="2 3" key="1">
    <citation type="submission" date="2018-04" db="EMBL/GenBank/DDBJ databases">
        <title>Genomic Encyclopedia of Type Strains, Phase IV (KMG-IV): sequencing the most valuable type-strain genomes for metagenomic binning, comparative biology and taxonomic classification.</title>
        <authorList>
            <person name="Goeker M."/>
        </authorList>
    </citation>
    <scope>NUCLEOTIDE SEQUENCE [LARGE SCALE GENOMIC DNA]</scope>
    <source>
        <strain evidence="2 3">DSM 10065</strain>
    </source>
</reference>
<evidence type="ECO:0000313" key="3">
    <source>
        <dbReference type="Proteomes" id="UP000246145"/>
    </source>
</evidence>
<gene>
    <name evidence="2" type="ORF">C7440_0651</name>
</gene>
<protein>
    <submittedName>
        <fullName evidence="2">Alpha/beta hydrolase family protein</fullName>
    </submittedName>
</protein>
<proteinExistence type="predicted"/>
<feature type="domain" description="AB hydrolase-1" evidence="1">
    <location>
        <begin position="61"/>
        <end position="361"/>
    </location>
</feature>
<dbReference type="InterPro" id="IPR000073">
    <property type="entry name" value="AB_hydrolase_1"/>
</dbReference>
<dbReference type="Proteomes" id="UP000246145">
    <property type="component" value="Unassembled WGS sequence"/>
</dbReference>
<accession>A0A2U1CQV9</accession>
<dbReference type="Gene3D" id="3.40.50.1820">
    <property type="entry name" value="alpha/beta hydrolase"/>
    <property type="match status" value="1"/>
</dbReference>
<dbReference type="InterPro" id="IPR029058">
    <property type="entry name" value="AB_hydrolase_fold"/>
</dbReference>
<keyword evidence="3" id="KW-1185">Reference proteome</keyword>
<dbReference type="GO" id="GO:0016787">
    <property type="term" value="F:hydrolase activity"/>
    <property type="evidence" value="ECO:0007669"/>
    <property type="project" value="UniProtKB-KW"/>
</dbReference>
<evidence type="ECO:0000259" key="1">
    <source>
        <dbReference type="Pfam" id="PF12697"/>
    </source>
</evidence>
<evidence type="ECO:0000313" key="2">
    <source>
        <dbReference type="EMBL" id="PVY68259.1"/>
    </source>
</evidence>
<name>A0A2U1CQV9_9BURK</name>
<comment type="caution">
    <text evidence="2">The sequence shown here is derived from an EMBL/GenBank/DDBJ whole genome shotgun (WGS) entry which is preliminary data.</text>
</comment>
<dbReference type="EMBL" id="QEKO01000001">
    <property type="protein sequence ID" value="PVY68259.1"/>
    <property type="molecule type" value="Genomic_DNA"/>
</dbReference>